<reference evidence="2" key="1">
    <citation type="journal article" date="2019" name="Int. J. Syst. Evol. Microbiol.">
        <title>The Global Catalogue of Microorganisms (GCM) 10K type strain sequencing project: providing services to taxonomists for standard genome sequencing and annotation.</title>
        <authorList>
            <consortium name="The Broad Institute Genomics Platform"/>
            <consortium name="The Broad Institute Genome Sequencing Center for Infectious Disease"/>
            <person name="Wu L."/>
            <person name="Ma J."/>
        </authorList>
    </citation>
    <scope>NUCLEOTIDE SEQUENCE [LARGE SCALE GENOMIC DNA]</scope>
    <source>
        <strain evidence="2">KCTC 42423</strain>
    </source>
</reference>
<dbReference type="Proteomes" id="UP001597459">
    <property type="component" value="Unassembled WGS sequence"/>
</dbReference>
<proteinExistence type="predicted"/>
<evidence type="ECO:0000313" key="1">
    <source>
        <dbReference type="EMBL" id="MFD2589750.1"/>
    </source>
</evidence>
<comment type="caution">
    <text evidence="1">The sequence shown here is derived from an EMBL/GenBank/DDBJ whole genome shotgun (WGS) entry which is preliminary data.</text>
</comment>
<dbReference type="RefSeq" id="WP_176029299.1">
    <property type="nucleotide sequence ID" value="NZ_JBHSJV010000001.1"/>
</dbReference>
<sequence length="231" mass="26108">MSVITKLYYDDKQLNVIEYRLAFKQEIDHSGKPSTKPQLKGLYVKVEYPQDSEILDWMITPSLTKQLQLKISSAIIGKKTRTIEFIDAHCVGYKEQYKEKDSYPITIDLEITSGGVIDGATEYSEYWRKTYPTDNTSITTREAIDTSPEFITSYYVDENGNKISAPTLGETVFLIAESKNMIGETVDIELGDLTGAFEYNGSVLTQKTLENIVIDSNTMKIKLKAVNPLEN</sequence>
<keyword evidence="2" id="KW-1185">Reference proteome</keyword>
<gene>
    <name evidence="1" type="primary">tssD</name>
    <name evidence="1" type="ORF">ACFSTE_02840</name>
</gene>
<accession>A0ABW5N2L4</accession>
<protein>
    <submittedName>
        <fullName evidence="1">Type VI secretion system tube protein TssD</fullName>
    </submittedName>
</protein>
<dbReference type="InterPro" id="IPR041408">
    <property type="entry name" value="Hcp_Tssd"/>
</dbReference>
<dbReference type="Pfam" id="PF17642">
    <property type="entry name" value="TssD"/>
    <property type="match status" value="1"/>
</dbReference>
<evidence type="ECO:0000313" key="2">
    <source>
        <dbReference type="Proteomes" id="UP001597459"/>
    </source>
</evidence>
<name>A0ABW5N2L4_9FLAO</name>
<organism evidence="1 2">
    <name type="scientific">Aquimarina hainanensis</name>
    <dbReference type="NCBI Taxonomy" id="1578017"/>
    <lineage>
        <taxon>Bacteria</taxon>
        <taxon>Pseudomonadati</taxon>
        <taxon>Bacteroidota</taxon>
        <taxon>Flavobacteriia</taxon>
        <taxon>Flavobacteriales</taxon>
        <taxon>Flavobacteriaceae</taxon>
        <taxon>Aquimarina</taxon>
    </lineage>
</organism>
<dbReference type="EMBL" id="JBHULX010000002">
    <property type="protein sequence ID" value="MFD2589750.1"/>
    <property type="molecule type" value="Genomic_DNA"/>
</dbReference>